<protein>
    <submittedName>
        <fullName evidence="4">OmpA family protein</fullName>
    </submittedName>
</protein>
<dbReference type="PANTHER" id="PTHR30329:SF21">
    <property type="entry name" value="LIPOPROTEIN YIAD-RELATED"/>
    <property type="match status" value="1"/>
</dbReference>
<sequence>MKLSRNKLKHNDDNIWSSVSDLMSGLMIVFLFISISYMSRVTRETIQIKEQQQAVKKVITTHENIKLSIYKDLQEEFKNDIKNWGIEIDEDGTVRFLEPEVFFRVGSAELKPRFENILNDFFPRYINIVHGKYKDNIEEVRIEGYTSSEWGENVTLLESYFCNMELSQDRTRNVLSYIMNLESIKPYHEWLIEHITANGMSYSHREYDENDNEDEKASRRVEFKIRTNAEQVMSDIITKYSNDKKRDTN</sequence>
<evidence type="ECO:0000313" key="5">
    <source>
        <dbReference type="Proteomes" id="UP001222800"/>
    </source>
</evidence>
<feature type="transmembrane region" description="Helical" evidence="2">
    <location>
        <begin position="21"/>
        <end position="39"/>
    </location>
</feature>
<dbReference type="EMBL" id="CP120733">
    <property type="protein sequence ID" value="WFD09023.1"/>
    <property type="molecule type" value="Genomic_DNA"/>
</dbReference>
<dbReference type="InterPro" id="IPR006665">
    <property type="entry name" value="OmpA-like"/>
</dbReference>
<keyword evidence="2" id="KW-1133">Transmembrane helix</keyword>
<evidence type="ECO:0000256" key="2">
    <source>
        <dbReference type="SAM" id="Phobius"/>
    </source>
</evidence>
<gene>
    <name evidence="4" type="ORF">P4S50_11565</name>
</gene>
<name>A0ABY8E7Z8_9FIRM</name>
<evidence type="ECO:0000259" key="3">
    <source>
        <dbReference type="PROSITE" id="PS51123"/>
    </source>
</evidence>
<reference evidence="4 5" key="1">
    <citation type="submission" date="2023-03" db="EMBL/GenBank/DDBJ databases">
        <title>Complete genome sequence of Tepidibacter sp. SWIR-1, isolated from a deep-sea hydrothermal vent.</title>
        <authorList>
            <person name="Li X."/>
        </authorList>
    </citation>
    <scope>NUCLEOTIDE SEQUENCE [LARGE SCALE GENOMIC DNA]</scope>
    <source>
        <strain evidence="4 5">SWIR-1</strain>
    </source>
</reference>
<accession>A0ABY8E7Z8</accession>
<dbReference type="PANTHER" id="PTHR30329">
    <property type="entry name" value="STATOR ELEMENT OF FLAGELLAR MOTOR COMPLEX"/>
    <property type="match status" value="1"/>
</dbReference>
<keyword evidence="1 2" id="KW-0472">Membrane</keyword>
<dbReference type="PROSITE" id="PS51123">
    <property type="entry name" value="OMPA_2"/>
    <property type="match status" value="1"/>
</dbReference>
<feature type="domain" description="OmpA-like" evidence="3">
    <location>
        <begin position="90"/>
        <end position="229"/>
    </location>
</feature>
<keyword evidence="2" id="KW-0812">Transmembrane</keyword>
<dbReference type="Proteomes" id="UP001222800">
    <property type="component" value="Chromosome"/>
</dbReference>
<proteinExistence type="predicted"/>
<keyword evidence="5" id="KW-1185">Reference proteome</keyword>
<dbReference type="SUPFAM" id="SSF103088">
    <property type="entry name" value="OmpA-like"/>
    <property type="match status" value="1"/>
</dbReference>
<dbReference type="InterPro" id="IPR050330">
    <property type="entry name" value="Bact_OuterMem_StrucFunc"/>
</dbReference>
<dbReference type="RefSeq" id="WP_277730943.1">
    <property type="nucleotide sequence ID" value="NZ_CP120733.1"/>
</dbReference>
<evidence type="ECO:0000256" key="1">
    <source>
        <dbReference type="PROSITE-ProRule" id="PRU00473"/>
    </source>
</evidence>
<organism evidence="4 5">
    <name type="scientific">Tepidibacter hydrothermalis</name>
    <dbReference type="NCBI Taxonomy" id="3036126"/>
    <lineage>
        <taxon>Bacteria</taxon>
        <taxon>Bacillati</taxon>
        <taxon>Bacillota</taxon>
        <taxon>Clostridia</taxon>
        <taxon>Peptostreptococcales</taxon>
        <taxon>Peptostreptococcaceae</taxon>
        <taxon>Tepidibacter</taxon>
    </lineage>
</organism>
<dbReference type="InterPro" id="IPR036737">
    <property type="entry name" value="OmpA-like_sf"/>
</dbReference>
<dbReference type="Pfam" id="PF00691">
    <property type="entry name" value="OmpA"/>
    <property type="match status" value="1"/>
</dbReference>
<evidence type="ECO:0000313" key="4">
    <source>
        <dbReference type="EMBL" id="WFD09023.1"/>
    </source>
</evidence>
<dbReference type="Gene3D" id="3.30.1330.60">
    <property type="entry name" value="OmpA-like domain"/>
    <property type="match status" value="1"/>
</dbReference>